<keyword evidence="3" id="KW-1185">Reference proteome</keyword>
<evidence type="ECO:0000256" key="1">
    <source>
        <dbReference type="SAM" id="SignalP"/>
    </source>
</evidence>
<name>A0A7M1B2D9_9BACT</name>
<evidence type="ECO:0000313" key="3">
    <source>
        <dbReference type="Proteomes" id="UP000593719"/>
    </source>
</evidence>
<sequence length="148" mass="17252">MKKFYLILMLLLTSQLFSNNLAWVDEQIEAIKPPRIGVSEKEISRIKDPFIFLHKKNDSKKHKTGKKTVFGAHANYKKVTRHSTVHFRLDAILNKSAMINGKWYKQGKYIYGYKLAKVGRNSVLLVRKNKKLLLSTKSKSKKIKIYNK</sequence>
<feature type="signal peptide" evidence="1">
    <location>
        <begin position="1"/>
        <end position="18"/>
    </location>
</feature>
<protein>
    <submittedName>
        <fullName evidence="2">Uncharacterized protein</fullName>
    </submittedName>
</protein>
<keyword evidence="1" id="KW-0732">Signal</keyword>
<feature type="chain" id="PRO_5033056749" evidence="1">
    <location>
        <begin position="19"/>
        <end position="148"/>
    </location>
</feature>
<dbReference type="Proteomes" id="UP000593719">
    <property type="component" value="Chromosome"/>
</dbReference>
<organism evidence="2 3">
    <name type="scientific">Sulfurimonas sediminis</name>
    <dbReference type="NCBI Taxonomy" id="2590020"/>
    <lineage>
        <taxon>Bacteria</taxon>
        <taxon>Pseudomonadati</taxon>
        <taxon>Campylobacterota</taxon>
        <taxon>Epsilonproteobacteria</taxon>
        <taxon>Campylobacterales</taxon>
        <taxon>Sulfurimonadaceae</taxon>
        <taxon>Sulfurimonas</taxon>
    </lineage>
</organism>
<proteinExistence type="predicted"/>
<dbReference type="RefSeq" id="WP_193150112.1">
    <property type="nucleotide sequence ID" value="NZ_CP041235.1"/>
</dbReference>
<dbReference type="AlphaFoldDB" id="A0A7M1B2D9"/>
<reference evidence="2 3" key="1">
    <citation type="submission" date="2019-06" db="EMBL/GenBank/DDBJ databases">
        <title>Sulfurimonas gotlandica sp. nov., a chemoautotrophic and psychrotolerant epsilonproteobacterium isolated from a pelagic redoxcline, and an emended description of the genus Sulfurimonas.</title>
        <authorList>
            <person name="Wang S."/>
            <person name="Jiang L."/>
            <person name="Shao Z."/>
        </authorList>
    </citation>
    <scope>NUCLEOTIDE SEQUENCE [LARGE SCALE GENOMIC DNA]</scope>
    <source>
        <strain evidence="2 3">S2-6</strain>
    </source>
</reference>
<gene>
    <name evidence="2" type="ORF">FJR45_08185</name>
</gene>
<dbReference type="KEGG" id="ssei:FJR45_08185"/>
<dbReference type="EMBL" id="CP041235">
    <property type="protein sequence ID" value="QOP43927.1"/>
    <property type="molecule type" value="Genomic_DNA"/>
</dbReference>
<evidence type="ECO:0000313" key="2">
    <source>
        <dbReference type="EMBL" id="QOP43927.1"/>
    </source>
</evidence>
<accession>A0A7M1B2D9</accession>